<dbReference type="InterPro" id="IPR014854">
    <property type="entry name" value="Nse4_C"/>
</dbReference>
<dbReference type="Pfam" id="PF08743">
    <property type="entry name" value="Nse4_C"/>
    <property type="match status" value="1"/>
</dbReference>
<dbReference type="Proteomes" id="UP000467840">
    <property type="component" value="Chromosome 3"/>
</dbReference>
<protein>
    <recommendedName>
        <fullName evidence="7">Non-structural maintenance of chromosomes element 4</fullName>
    </recommendedName>
</protein>
<name>A0A6A6KBI8_HEVBR</name>
<feature type="compositionally biased region" description="Basic and acidic residues" evidence="8">
    <location>
        <begin position="18"/>
        <end position="29"/>
    </location>
</feature>
<feature type="compositionally biased region" description="Basic residues" evidence="8">
    <location>
        <begin position="130"/>
        <end position="141"/>
    </location>
</feature>
<reference evidence="10 11" key="1">
    <citation type="journal article" date="2020" name="Mol. Plant">
        <title>The Chromosome-Based Rubber Tree Genome Provides New Insights into Spurge Genome Evolution and Rubber Biosynthesis.</title>
        <authorList>
            <person name="Liu J."/>
            <person name="Shi C."/>
            <person name="Shi C.C."/>
            <person name="Li W."/>
            <person name="Zhang Q.J."/>
            <person name="Zhang Y."/>
            <person name="Li K."/>
            <person name="Lu H.F."/>
            <person name="Shi C."/>
            <person name="Zhu S.T."/>
            <person name="Xiao Z.Y."/>
            <person name="Nan H."/>
            <person name="Yue Y."/>
            <person name="Zhu X.G."/>
            <person name="Wu Y."/>
            <person name="Hong X.N."/>
            <person name="Fan G.Y."/>
            <person name="Tong Y."/>
            <person name="Zhang D."/>
            <person name="Mao C.L."/>
            <person name="Liu Y.L."/>
            <person name="Hao S.J."/>
            <person name="Liu W.Q."/>
            <person name="Lv M.Q."/>
            <person name="Zhang H.B."/>
            <person name="Liu Y."/>
            <person name="Hu-Tang G.R."/>
            <person name="Wang J.P."/>
            <person name="Wang J.H."/>
            <person name="Sun Y.H."/>
            <person name="Ni S.B."/>
            <person name="Chen W.B."/>
            <person name="Zhang X.C."/>
            <person name="Jiao Y.N."/>
            <person name="Eichler E.E."/>
            <person name="Li G.H."/>
            <person name="Liu X."/>
            <person name="Gao L.Z."/>
        </authorList>
    </citation>
    <scope>NUCLEOTIDE SEQUENCE [LARGE SCALE GENOMIC DNA]</scope>
    <source>
        <strain evidence="11">cv. GT1</strain>
        <tissue evidence="10">Leaf</tissue>
    </source>
</reference>
<dbReference type="InterPro" id="IPR027786">
    <property type="entry name" value="Nse4/EID"/>
</dbReference>
<accession>A0A6A6KBI8</accession>
<proteinExistence type="inferred from homology"/>
<evidence type="ECO:0000256" key="1">
    <source>
        <dbReference type="ARBA" id="ARBA00004123"/>
    </source>
</evidence>
<dbReference type="EMBL" id="JAAGAX010000017">
    <property type="protein sequence ID" value="KAF2286212.1"/>
    <property type="molecule type" value="Genomic_DNA"/>
</dbReference>
<sequence length="317" mass="35945">MGRALNREPTNASNATDRQLRAVKREKMTQNRGGSGTDDSTQQDEVDRRALRSKYLALHKRSTSNEGITAADFVSCVLSEFGQSNGTPDEGNFSSLIKWKEIGLAVSSIFRKCNGFSTMVGPMNTELKQRKTTVRGDRKRARPTERSQPEEVDDTGAEEKTDTDNNMSIMFEILRRNKWVRLENLILNRRSFAQTVENLFVLSFLVKDGRNAPAANSVMSGEATYRHFVFRIDFKDWQLMMDVVSDGDELMPDRKSSATSELEPATNVRQETHNRTPIRKFSRNRGLVVQEDSVVEESPEIEATKAIGSLRCRRRLT</sequence>
<evidence type="ECO:0000256" key="2">
    <source>
        <dbReference type="ARBA" id="ARBA00008997"/>
    </source>
</evidence>
<evidence type="ECO:0000256" key="8">
    <source>
        <dbReference type="SAM" id="MobiDB-lite"/>
    </source>
</evidence>
<evidence type="ECO:0000259" key="9">
    <source>
        <dbReference type="Pfam" id="PF08743"/>
    </source>
</evidence>
<evidence type="ECO:0000256" key="4">
    <source>
        <dbReference type="ARBA" id="ARBA00023172"/>
    </source>
</evidence>
<evidence type="ECO:0000256" key="6">
    <source>
        <dbReference type="ARBA" id="ARBA00023242"/>
    </source>
</evidence>
<keyword evidence="6 7" id="KW-0539">Nucleus</keyword>
<dbReference type="GO" id="GO:0030915">
    <property type="term" value="C:Smc5-Smc6 complex"/>
    <property type="evidence" value="ECO:0007669"/>
    <property type="project" value="UniProtKB-UniRule"/>
</dbReference>
<comment type="similarity">
    <text evidence="2 7">Belongs to the NSE4 family.</text>
</comment>
<comment type="subcellular location">
    <subcellularLocation>
        <location evidence="1 7">Nucleus</location>
    </subcellularLocation>
</comment>
<dbReference type="GO" id="GO:0006281">
    <property type="term" value="P:DNA repair"/>
    <property type="evidence" value="ECO:0007669"/>
    <property type="project" value="UniProtKB-UniRule"/>
</dbReference>
<feature type="region of interest" description="Disordered" evidence="8">
    <location>
        <begin position="127"/>
        <end position="162"/>
    </location>
</feature>
<feature type="region of interest" description="Disordered" evidence="8">
    <location>
        <begin position="1"/>
        <end position="46"/>
    </location>
</feature>
<organism evidence="10 11">
    <name type="scientific">Hevea brasiliensis</name>
    <name type="common">Para rubber tree</name>
    <name type="synonym">Siphonia brasiliensis</name>
    <dbReference type="NCBI Taxonomy" id="3981"/>
    <lineage>
        <taxon>Eukaryota</taxon>
        <taxon>Viridiplantae</taxon>
        <taxon>Streptophyta</taxon>
        <taxon>Embryophyta</taxon>
        <taxon>Tracheophyta</taxon>
        <taxon>Spermatophyta</taxon>
        <taxon>Magnoliopsida</taxon>
        <taxon>eudicotyledons</taxon>
        <taxon>Gunneridae</taxon>
        <taxon>Pentapetalae</taxon>
        <taxon>rosids</taxon>
        <taxon>fabids</taxon>
        <taxon>Malpighiales</taxon>
        <taxon>Euphorbiaceae</taxon>
        <taxon>Crotonoideae</taxon>
        <taxon>Micrandreae</taxon>
        <taxon>Hevea</taxon>
    </lineage>
</organism>
<comment type="function">
    <text evidence="7">Component of the SMC5-SMC6 complex, that promotes sister chromatid alignment after DNA damage and facilitates double-stranded DNA breaks (DSBs) repair via homologous recombination between sister chromatids.</text>
</comment>
<keyword evidence="11" id="KW-1185">Reference proteome</keyword>
<keyword evidence="3 7" id="KW-0227">DNA damage</keyword>
<dbReference type="PANTHER" id="PTHR16140">
    <property type="entry name" value="NON-STRUCTURAL MAINTENANCE OF CHROMOSOMES ELEMENT 4"/>
    <property type="match status" value="1"/>
</dbReference>
<dbReference type="AlphaFoldDB" id="A0A6A6KBI8"/>
<dbReference type="GO" id="GO:0006310">
    <property type="term" value="P:DNA recombination"/>
    <property type="evidence" value="ECO:0007669"/>
    <property type="project" value="UniProtKB-UniRule"/>
</dbReference>
<comment type="subunit">
    <text evidence="7">Component of the SMC5-SMC6 complex.</text>
</comment>
<evidence type="ECO:0000313" key="10">
    <source>
        <dbReference type="EMBL" id="KAF2286212.1"/>
    </source>
</evidence>
<gene>
    <name evidence="10" type="ORF">GH714_011760</name>
</gene>
<evidence type="ECO:0000256" key="3">
    <source>
        <dbReference type="ARBA" id="ARBA00022763"/>
    </source>
</evidence>
<comment type="caution">
    <text evidence="10">The sequence shown here is derived from an EMBL/GenBank/DDBJ whole genome shotgun (WGS) entry which is preliminary data.</text>
</comment>
<feature type="compositionally biased region" description="Polar residues" evidence="8">
    <location>
        <begin position="8"/>
        <end position="17"/>
    </location>
</feature>
<dbReference type="PANTHER" id="PTHR16140:SF0">
    <property type="entry name" value="NON-STRUCTURAL MAINTENANCE OF CHROMOSOMES ELEMENT 4"/>
    <property type="match status" value="1"/>
</dbReference>
<dbReference type="GO" id="GO:0005634">
    <property type="term" value="C:nucleus"/>
    <property type="evidence" value="ECO:0007669"/>
    <property type="project" value="UniProtKB-SubCell"/>
</dbReference>
<feature type="domain" description="Non-structural maintenance of chromosome element 4 C-terminal" evidence="9">
    <location>
        <begin position="180"/>
        <end position="249"/>
    </location>
</feature>
<evidence type="ECO:0000313" key="11">
    <source>
        <dbReference type="Proteomes" id="UP000467840"/>
    </source>
</evidence>
<evidence type="ECO:0000256" key="7">
    <source>
        <dbReference type="RuleBase" id="RU365071"/>
    </source>
</evidence>
<keyword evidence="4 7" id="KW-0233">DNA recombination</keyword>
<keyword evidence="5 7" id="KW-0234">DNA repair</keyword>
<evidence type="ECO:0000256" key="5">
    <source>
        <dbReference type="ARBA" id="ARBA00023204"/>
    </source>
</evidence>